<dbReference type="eggNOG" id="COG0596">
    <property type="taxonomic scope" value="Bacteria"/>
</dbReference>
<gene>
    <name evidence="2" type="ORF">HMPREF0548_1241</name>
</gene>
<proteinExistence type="predicted"/>
<dbReference type="InterPro" id="IPR029058">
    <property type="entry name" value="AB_hydrolase_fold"/>
</dbReference>
<name>C2ENJ5_9LACO</name>
<dbReference type="PANTHER" id="PTHR43798:SF5">
    <property type="entry name" value="MONOACYLGLYCEROL LIPASE ABHD6"/>
    <property type="match status" value="1"/>
</dbReference>
<dbReference type="AlphaFoldDB" id="C2ENJ5"/>
<evidence type="ECO:0000313" key="2">
    <source>
        <dbReference type="EMBL" id="EEJ71999.1"/>
    </source>
</evidence>
<dbReference type="Gene3D" id="3.40.50.1820">
    <property type="entry name" value="alpha/beta hydrolase"/>
    <property type="match status" value="1"/>
</dbReference>
<protein>
    <recommendedName>
        <fullName evidence="1">AB hydrolase-1 domain-containing protein</fullName>
    </recommendedName>
</protein>
<evidence type="ECO:0000313" key="3">
    <source>
        <dbReference type="Proteomes" id="UP000005583"/>
    </source>
</evidence>
<keyword evidence="3" id="KW-1185">Reference proteome</keyword>
<dbReference type="HOGENOM" id="CLU_1072786_0_0_9"/>
<dbReference type="GO" id="GO:0046464">
    <property type="term" value="P:acylglycerol catabolic process"/>
    <property type="evidence" value="ECO:0007669"/>
    <property type="project" value="TreeGrafter"/>
</dbReference>
<dbReference type="GO" id="GO:0047372">
    <property type="term" value="F:monoacylglycerol lipase activity"/>
    <property type="evidence" value="ECO:0007669"/>
    <property type="project" value="TreeGrafter"/>
</dbReference>
<sequence length="259" mass="30126">MQIQKVNTELGQIEYAFRTGEPLIVLLNCFGSFDTIQNFSQVLKYLPKDLGIFAPDFLNTGYSGKSKTSYSITDEANAIAKIINKLNAKSVIILAHSIGGVYAFQMRDKVKNLKAFVGIEPTDREIILNPPQEKAYLERNKNEAASEKFIHQKIFDLFPETEAKTFWQTTEKNEAHFNDQDDQHLMNAMKRDVFWFNQDKWNDSIPTIIITERYRISEYERSEYFNQNSESQIIPMGTFHYIQWEYPHEIADILISLSK</sequence>
<dbReference type="InterPro" id="IPR050266">
    <property type="entry name" value="AB_hydrolase_sf"/>
</dbReference>
<dbReference type="InterPro" id="IPR000073">
    <property type="entry name" value="AB_hydrolase_1"/>
</dbReference>
<dbReference type="EMBL" id="ACGU01000055">
    <property type="protein sequence ID" value="EEJ71999.1"/>
    <property type="molecule type" value="Genomic_DNA"/>
</dbReference>
<dbReference type="STRING" id="525365.HMPREF0548_1241"/>
<dbReference type="RefSeq" id="WP_007125769.1">
    <property type="nucleotide sequence ID" value="NZ_AZFO01000011.1"/>
</dbReference>
<dbReference type="SUPFAM" id="SSF53474">
    <property type="entry name" value="alpha/beta-Hydrolases"/>
    <property type="match status" value="1"/>
</dbReference>
<organism evidence="2 3">
    <name type="scientific">Lactobacillus ultunensis DSM 16047</name>
    <dbReference type="NCBI Taxonomy" id="525365"/>
    <lineage>
        <taxon>Bacteria</taxon>
        <taxon>Bacillati</taxon>
        <taxon>Bacillota</taxon>
        <taxon>Bacilli</taxon>
        <taxon>Lactobacillales</taxon>
        <taxon>Lactobacillaceae</taxon>
        <taxon>Lactobacillus</taxon>
    </lineage>
</organism>
<dbReference type="Pfam" id="PF00561">
    <property type="entry name" value="Abhydrolase_1"/>
    <property type="match status" value="1"/>
</dbReference>
<dbReference type="GO" id="GO:0016020">
    <property type="term" value="C:membrane"/>
    <property type="evidence" value="ECO:0007669"/>
    <property type="project" value="TreeGrafter"/>
</dbReference>
<accession>C2ENJ5</accession>
<dbReference type="PATRIC" id="fig|525365.8.peg.214"/>
<dbReference type="Proteomes" id="UP000005583">
    <property type="component" value="Unassembled WGS sequence"/>
</dbReference>
<dbReference type="PANTHER" id="PTHR43798">
    <property type="entry name" value="MONOACYLGLYCEROL LIPASE"/>
    <property type="match status" value="1"/>
</dbReference>
<reference evidence="2 3" key="1">
    <citation type="submission" date="2009-01" db="EMBL/GenBank/DDBJ databases">
        <authorList>
            <person name="Qin X."/>
            <person name="Bachman B."/>
            <person name="Battles P."/>
            <person name="Bell A."/>
            <person name="Bess C."/>
            <person name="Bickham C."/>
            <person name="Chaboub L."/>
            <person name="Chen D."/>
            <person name="Coyle M."/>
            <person name="Deiros D.R."/>
            <person name="Dinh H."/>
            <person name="Forbes L."/>
            <person name="Fowler G."/>
            <person name="Francisco L."/>
            <person name="Fu Q."/>
            <person name="Gubbala S."/>
            <person name="Hale W."/>
            <person name="Han Y."/>
            <person name="Hemphill L."/>
            <person name="Highlander S.K."/>
            <person name="Hirani K."/>
            <person name="Hogues M."/>
            <person name="Jackson L."/>
            <person name="Jakkamsetti A."/>
            <person name="Javaid M."/>
            <person name="Jiang H."/>
            <person name="Korchina V."/>
            <person name="Kovar C."/>
            <person name="Lara F."/>
            <person name="Lee S."/>
            <person name="Mata R."/>
            <person name="Mathew T."/>
            <person name="Moen C."/>
            <person name="Morales K."/>
            <person name="Munidasa M."/>
            <person name="Nazareth L."/>
            <person name="Ngo R."/>
            <person name="Nguyen L."/>
            <person name="Okwuonu G."/>
            <person name="Ongeri F."/>
            <person name="Patil S."/>
            <person name="Petrosino J."/>
            <person name="Pham C."/>
            <person name="Pham P."/>
            <person name="Pu L.-L."/>
            <person name="Puazo M."/>
            <person name="Raj R."/>
            <person name="Reid J."/>
            <person name="Rouhana J."/>
            <person name="Saada N."/>
            <person name="Shang Y."/>
            <person name="Simmons D."/>
            <person name="Thornton R."/>
            <person name="Warren J."/>
            <person name="Weissenberger G."/>
            <person name="Zhang J."/>
            <person name="Zhang L."/>
            <person name="Zhou C."/>
            <person name="Zhu D."/>
            <person name="Muzny D."/>
            <person name="Worley K."/>
            <person name="Gibbs R."/>
        </authorList>
    </citation>
    <scope>NUCLEOTIDE SEQUENCE [LARGE SCALE GENOMIC DNA]</scope>
    <source>
        <strain evidence="2 3">DSM 16047</strain>
    </source>
</reference>
<comment type="caution">
    <text evidence="2">The sequence shown here is derived from an EMBL/GenBank/DDBJ whole genome shotgun (WGS) entry which is preliminary data.</text>
</comment>
<feature type="domain" description="AB hydrolase-1" evidence="1">
    <location>
        <begin position="22"/>
        <end position="189"/>
    </location>
</feature>
<evidence type="ECO:0000259" key="1">
    <source>
        <dbReference type="Pfam" id="PF00561"/>
    </source>
</evidence>